<evidence type="ECO:0000313" key="11">
    <source>
        <dbReference type="Proteomes" id="UP000186455"/>
    </source>
</evidence>
<dbReference type="GO" id="GO:0004252">
    <property type="term" value="F:serine-type endopeptidase activity"/>
    <property type="evidence" value="ECO:0007669"/>
    <property type="project" value="UniProtKB-UniRule"/>
</dbReference>
<proteinExistence type="inferred from homology"/>
<dbReference type="InterPro" id="IPR050131">
    <property type="entry name" value="Peptidase_S8_subtilisin-like"/>
</dbReference>
<evidence type="ECO:0000313" key="10">
    <source>
        <dbReference type="EMBL" id="OKH92402.1"/>
    </source>
</evidence>
<dbReference type="PROSITE" id="PS00138">
    <property type="entry name" value="SUBTILASE_SER"/>
    <property type="match status" value="1"/>
</dbReference>
<sequence>MPPGEVTAQTRPAGGPAHQVTLITGDRVRVDAKGRMAGFEAGRGRADVPVRTFTEGGRTFVVPRDAQRLVAEGKLDRRLFDVTELSRAESREAYRDGLRLIVAYGGGAGASARGAVREAGGTELNRSLKALNADAVTTAVKSTPELWETLTRGTNGQTRTTASGISRVWLDGLHRATLETSTGQIGAPKAWETGYEGEGVRIAVLDTGVDETHPDLQGRVVAARNFSGAPDAADRDGHGTHVASTAAGSGAGSNGTHRGVAPKAGVINAKVLDDEGGGSDSGIIAGIDWAVAQGADIVNLSLGREDTSGIDPLEAQINKVTAEKGVLFAVAAGNSGPNSIGSPGSADEAFTVGAVDRADKLADFSSTGPRIRGGAVKPDVTAPGVDIDAAAPGGGRRTISGTSMAAPHVAGAAALLKQRHPGWKAAELKSALASSAKDGGYTPHEQGAGRIAVDRAITQSVVGQETSIAFGKLLWPHTDDQPVTKKITYRNSGTADVPLGLKVTSHGPGGKPVPAGFFTLAADRITVPAGGTATVGLTADSRLGGDTHGHYAATVEATGDNQTIRTTAAVELEAESYDITFKHIGRDGKPSKHFESSLSSLTDGPGMILSGTPETVQRLPKGEYALDASAPIDPAADPTGRTKGFDLVIQPKLAVDRTMTVTVDARKAKPAKLTLSDVKAKFTGGQMEYVQTAPDRQDTRGVRFPMRSPGGLNIAHLGPQVTDGTLHQQWHANWIKDARSEYHGTSGGPVTRIATGYKRTFNAAEFAEVRVGLAASAKDKQGLLQAYGVLPSTLFGFGGAPATRKIPAARTLHLSTGDRAKWQLALTQTPAGTPADDPEPEVRHYSEPASYPKGKVHRETLGTAAVAPKAGSASGFWRYGEMLYPDVPMFADGQGNTGTSQFASATTTLYRNGTKVAENSDPVTGQEGLQIGREGGDFLLTTSVRRSPSTALVSSRIDSAWAFRANAAPTDGELRLPVSTVRFTGVRSGLTGTAPAGVGQTIPLEVHGAAKDKVKSLTARVSYDGGKTWKKLRVTKNKVTLKNPAKGKGITLRAQVVDKQGGSHKVTVYNAFFGK</sequence>
<evidence type="ECO:0000256" key="2">
    <source>
        <dbReference type="ARBA" id="ARBA00022670"/>
    </source>
</evidence>
<reference evidence="10 11" key="1">
    <citation type="submission" date="2015-06" db="EMBL/GenBank/DDBJ databases">
        <title>Cloning and characterization of the uncialamcin biosynthetic gene cluster.</title>
        <authorList>
            <person name="Yan X."/>
            <person name="Huang T."/>
            <person name="Ge H."/>
            <person name="Shen B."/>
        </authorList>
    </citation>
    <scope>NUCLEOTIDE SEQUENCE [LARGE SCALE GENOMIC DNA]</scope>
    <source>
        <strain evidence="10 11">DCA2648</strain>
    </source>
</reference>
<protein>
    <recommendedName>
        <fullName evidence="9">Peptidase S8/S53 domain-containing protein</fullName>
    </recommendedName>
</protein>
<dbReference type="SUPFAM" id="SSF52743">
    <property type="entry name" value="Subtilisin-like"/>
    <property type="match status" value="1"/>
</dbReference>
<comment type="caution">
    <text evidence="10">The sequence shown here is derived from an EMBL/GenBank/DDBJ whole genome shotgun (WGS) entry which is preliminary data.</text>
</comment>
<dbReference type="InterPro" id="IPR000209">
    <property type="entry name" value="Peptidase_S8/S53_dom"/>
</dbReference>
<dbReference type="InterPro" id="IPR017297">
    <property type="entry name" value="Peptidase_S8A_DPH-A"/>
</dbReference>
<dbReference type="InterPro" id="IPR015500">
    <property type="entry name" value="Peptidase_S8_subtilisin-rel"/>
</dbReference>
<evidence type="ECO:0000256" key="5">
    <source>
        <dbReference type="PIRSR" id="PIRSR615500-1"/>
    </source>
</evidence>
<evidence type="ECO:0000259" key="9">
    <source>
        <dbReference type="Pfam" id="PF00082"/>
    </source>
</evidence>
<dbReference type="PRINTS" id="PR00723">
    <property type="entry name" value="SUBTILISIN"/>
</dbReference>
<dbReference type="AlphaFoldDB" id="A0A1Q4V3G6"/>
<dbReference type="PIRSF" id="PIRSF037854">
    <property type="entry name" value="Dihydropyridine_esterase"/>
    <property type="match status" value="1"/>
</dbReference>
<evidence type="ECO:0000256" key="1">
    <source>
        <dbReference type="ARBA" id="ARBA00011073"/>
    </source>
</evidence>
<dbReference type="Pfam" id="PF00082">
    <property type="entry name" value="Peptidase_S8"/>
    <property type="match status" value="1"/>
</dbReference>
<evidence type="ECO:0000256" key="4">
    <source>
        <dbReference type="ARBA" id="ARBA00022825"/>
    </source>
</evidence>
<dbReference type="PROSITE" id="PS51892">
    <property type="entry name" value="SUBTILASE"/>
    <property type="match status" value="1"/>
</dbReference>
<feature type="active site" description="Charge relay system" evidence="5 6">
    <location>
        <position position="238"/>
    </location>
</feature>
<dbReference type="Proteomes" id="UP000186455">
    <property type="component" value="Unassembled WGS sequence"/>
</dbReference>
<accession>A0A1Q4V3G6</accession>
<dbReference type="CDD" id="cd07474">
    <property type="entry name" value="Peptidases_S8_subtilisin_Vpr-like"/>
    <property type="match status" value="1"/>
</dbReference>
<dbReference type="PANTHER" id="PTHR43806">
    <property type="entry name" value="PEPTIDASE S8"/>
    <property type="match status" value="1"/>
</dbReference>
<organism evidence="10 11">
    <name type="scientific">Streptomyces uncialis</name>
    <dbReference type="NCBI Taxonomy" id="1048205"/>
    <lineage>
        <taxon>Bacteria</taxon>
        <taxon>Bacillati</taxon>
        <taxon>Actinomycetota</taxon>
        <taxon>Actinomycetes</taxon>
        <taxon>Kitasatosporales</taxon>
        <taxon>Streptomycetaceae</taxon>
        <taxon>Streptomyces</taxon>
    </lineage>
</organism>
<dbReference type="GO" id="GO:0006508">
    <property type="term" value="P:proteolysis"/>
    <property type="evidence" value="ECO:0007669"/>
    <property type="project" value="UniProtKB-KW"/>
</dbReference>
<feature type="region of interest" description="Disordered" evidence="8">
    <location>
        <begin position="228"/>
        <end position="260"/>
    </location>
</feature>
<name>A0A1Q4V3G6_9ACTN</name>
<dbReference type="PANTHER" id="PTHR43806:SF65">
    <property type="entry name" value="SERINE PROTEASE APRX"/>
    <property type="match status" value="1"/>
</dbReference>
<gene>
    <name evidence="10" type="ORF">AB852_25945</name>
</gene>
<dbReference type="PROSITE" id="PS00137">
    <property type="entry name" value="SUBTILASE_HIS"/>
    <property type="match status" value="1"/>
</dbReference>
<feature type="active site" description="Charge relay system" evidence="5 6">
    <location>
        <position position="206"/>
    </location>
</feature>
<feature type="region of interest" description="Disordered" evidence="8">
    <location>
        <begin position="830"/>
        <end position="854"/>
    </location>
</feature>
<dbReference type="InterPro" id="IPR034213">
    <property type="entry name" value="S8_Vpr-like"/>
</dbReference>
<dbReference type="InterPro" id="IPR036852">
    <property type="entry name" value="Peptidase_S8/S53_dom_sf"/>
</dbReference>
<dbReference type="PROSITE" id="PS00136">
    <property type="entry name" value="SUBTILASE_ASP"/>
    <property type="match status" value="1"/>
</dbReference>
<feature type="domain" description="Peptidase S8/S53" evidence="9">
    <location>
        <begin position="197"/>
        <end position="449"/>
    </location>
</feature>
<evidence type="ECO:0000256" key="3">
    <source>
        <dbReference type="ARBA" id="ARBA00022801"/>
    </source>
</evidence>
<evidence type="ECO:0000256" key="6">
    <source>
        <dbReference type="PROSITE-ProRule" id="PRU01240"/>
    </source>
</evidence>
<dbReference type="Gene3D" id="3.40.50.200">
    <property type="entry name" value="Peptidase S8/S53 domain"/>
    <property type="match status" value="1"/>
</dbReference>
<keyword evidence="2 6" id="KW-0645">Protease</keyword>
<dbReference type="InterPro" id="IPR023827">
    <property type="entry name" value="Peptidase_S8_Asp-AS"/>
</dbReference>
<keyword evidence="3 6" id="KW-0378">Hydrolase</keyword>
<dbReference type="EMBL" id="LFBV01000007">
    <property type="protein sequence ID" value="OKH92402.1"/>
    <property type="molecule type" value="Genomic_DNA"/>
</dbReference>
<comment type="similarity">
    <text evidence="1 6 7">Belongs to the peptidase S8 family.</text>
</comment>
<dbReference type="InterPro" id="IPR023828">
    <property type="entry name" value="Peptidase_S8_Ser-AS"/>
</dbReference>
<dbReference type="InterPro" id="IPR022398">
    <property type="entry name" value="Peptidase_S8_His-AS"/>
</dbReference>
<dbReference type="STRING" id="1048205.AB852_25945"/>
<evidence type="ECO:0000256" key="7">
    <source>
        <dbReference type="RuleBase" id="RU003355"/>
    </source>
</evidence>
<evidence type="ECO:0000256" key="8">
    <source>
        <dbReference type="SAM" id="MobiDB-lite"/>
    </source>
</evidence>
<keyword evidence="11" id="KW-1185">Reference proteome</keyword>
<keyword evidence="4 6" id="KW-0720">Serine protease</keyword>
<feature type="active site" description="Charge relay system" evidence="5 6">
    <location>
        <position position="403"/>
    </location>
</feature>